<sequence length="453" mass="51599">MPSQQRISEQDGSTPTLPGRRIDARNLLDLQDLKETVFVYHDKSTIHAKERPKSTWLLPGTSELRSKNTGRLIHISDFILETTGQLKLSDEEFLKAQQEDATKPKAADAATVIYPGSKGDSWWDMERLCDQVLHKAIPIFNILHPNSQAVFIFDCSSAHGTYAKTALRAQNMNLKHGGKQSHLRDSVIPFDNPHIPLHLRGMPQSFVYGSSHPDPLKEGKPKGIRAILEERGLWQHYSAKLRRERKPPLKLHCNDCASTNIQKDAEEQAARLIQQAEDVGYFLPHKQSFAELEASDPSFSGLAAATRTSPTLPQCNNRTECCWSKIMSCQSDFKNERPLLQSIIEDAGHVCLFLPKFHCELNPIELFWSYIKDAYRKQSHTCTSFPAYKQLFDRVRQSCPLVTIRKYFCRIDRQISAYQQGYTGQQSVLLMKKYKSHRCIPRNAAMSIDMLTT</sequence>
<evidence type="ECO:0000313" key="4">
    <source>
        <dbReference type="Proteomes" id="UP000235388"/>
    </source>
</evidence>
<dbReference type="EMBL" id="PGCJ01000035">
    <property type="protein sequence ID" value="PLW55179.1"/>
    <property type="molecule type" value="Genomic_DNA"/>
</dbReference>
<evidence type="ECO:0000313" key="3">
    <source>
        <dbReference type="EMBL" id="PLW55179.1"/>
    </source>
</evidence>
<evidence type="ECO:0008006" key="6">
    <source>
        <dbReference type="Google" id="ProtNLM"/>
    </source>
</evidence>
<reference evidence="4 5" key="1">
    <citation type="submission" date="2017-11" db="EMBL/GenBank/DDBJ databases">
        <title>De novo assembly and phasing of dikaryotic genomes from two isolates of Puccinia coronata f. sp. avenae, the causal agent of oat crown rust.</title>
        <authorList>
            <person name="Miller M.E."/>
            <person name="Zhang Y."/>
            <person name="Omidvar V."/>
            <person name="Sperschneider J."/>
            <person name="Schwessinger B."/>
            <person name="Raley C."/>
            <person name="Palmer J.M."/>
            <person name="Garnica D."/>
            <person name="Upadhyaya N."/>
            <person name="Rathjen J."/>
            <person name="Taylor J.M."/>
            <person name="Park R.F."/>
            <person name="Dodds P.N."/>
            <person name="Hirsch C.D."/>
            <person name="Kianian S.F."/>
            <person name="Figueroa M."/>
        </authorList>
    </citation>
    <scope>NUCLEOTIDE SEQUENCE [LARGE SCALE GENOMIC DNA]</scope>
    <source>
        <strain evidence="3">12NC29</strain>
        <strain evidence="2">12SD80</strain>
    </source>
</reference>
<feature type="region of interest" description="Disordered" evidence="1">
    <location>
        <begin position="1"/>
        <end position="20"/>
    </location>
</feature>
<dbReference type="InterPro" id="IPR036397">
    <property type="entry name" value="RNaseH_sf"/>
</dbReference>
<dbReference type="Proteomes" id="UP000235392">
    <property type="component" value="Unassembled WGS sequence"/>
</dbReference>
<dbReference type="EMBL" id="PGCI01000796">
    <property type="protein sequence ID" value="PLW15473.1"/>
    <property type="molecule type" value="Genomic_DNA"/>
</dbReference>
<dbReference type="Proteomes" id="UP000235388">
    <property type="component" value="Unassembled WGS sequence"/>
</dbReference>
<dbReference type="STRING" id="200324.A0A2N5VYV1"/>
<feature type="compositionally biased region" description="Polar residues" evidence="1">
    <location>
        <begin position="1"/>
        <end position="16"/>
    </location>
</feature>
<evidence type="ECO:0000313" key="2">
    <source>
        <dbReference type="EMBL" id="PLW15473.1"/>
    </source>
</evidence>
<accession>A0A2N5VYV1</accession>
<dbReference type="PANTHER" id="PTHR35871:SF1">
    <property type="entry name" value="CXC1-LIKE CYSTEINE CLUSTER ASSOCIATED WITH KDZ TRANSPOSASES DOMAIN-CONTAINING PROTEIN"/>
    <property type="match status" value="1"/>
</dbReference>
<dbReference type="AlphaFoldDB" id="A0A2N5VYV1"/>
<comment type="caution">
    <text evidence="3">The sequence shown here is derived from an EMBL/GenBank/DDBJ whole genome shotgun (WGS) entry which is preliminary data.</text>
</comment>
<dbReference type="PANTHER" id="PTHR35871">
    <property type="entry name" value="EXPRESSED PROTEIN"/>
    <property type="match status" value="1"/>
</dbReference>
<name>A0A2N5VYV1_9BASI</name>
<keyword evidence="4" id="KW-1185">Reference proteome</keyword>
<proteinExistence type="predicted"/>
<dbReference type="Gene3D" id="3.30.420.10">
    <property type="entry name" value="Ribonuclease H-like superfamily/Ribonuclease H"/>
    <property type="match status" value="1"/>
</dbReference>
<organism evidence="3 4">
    <name type="scientific">Puccinia coronata f. sp. avenae</name>
    <dbReference type="NCBI Taxonomy" id="200324"/>
    <lineage>
        <taxon>Eukaryota</taxon>
        <taxon>Fungi</taxon>
        <taxon>Dikarya</taxon>
        <taxon>Basidiomycota</taxon>
        <taxon>Pucciniomycotina</taxon>
        <taxon>Pucciniomycetes</taxon>
        <taxon>Pucciniales</taxon>
        <taxon>Pucciniaceae</taxon>
        <taxon>Puccinia</taxon>
    </lineage>
</organism>
<dbReference type="GO" id="GO:0003676">
    <property type="term" value="F:nucleic acid binding"/>
    <property type="evidence" value="ECO:0007669"/>
    <property type="project" value="InterPro"/>
</dbReference>
<evidence type="ECO:0000256" key="1">
    <source>
        <dbReference type="SAM" id="MobiDB-lite"/>
    </source>
</evidence>
<gene>
    <name evidence="3" type="ORF">PCANC_03256</name>
    <name evidence="2" type="ORF">PCASD_18980</name>
</gene>
<evidence type="ECO:0000313" key="5">
    <source>
        <dbReference type="Proteomes" id="UP000235392"/>
    </source>
</evidence>
<protein>
    <recommendedName>
        <fullName evidence="6">Tc1-like transposase DDE domain-containing protein</fullName>
    </recommendedName>
</protein>
<dbReference type="OrthoDB" id="2505908at2759"/>